<feature type="compositionally biased region" description="Polar residues" evidence="1">
    <location>
        <begin position="67"/>
        <end position="80"/>
    </location>
</feature>
<feature type="compositionally biased region" description="Basic residues" evidence="1">
    <location>
        <begin position="1"/>
        <end position="13"/>
    </location>
</feature>
<dbReference type="OrthoDB" id="6433569at2759"/>
<proteinExistence type="predicted"/>
<protein>
    <submittedName>
        <fullName evidence="2">Uncharacterized protein</fullName>
    </submittedName>
</protein>
<accession>A0A8X6QQ76</accession>
<evidence type="ECO:0000313" key="2">
    <source>
        <dbReference type="EMBL" id="GFU37294.1"/>
    </source>
</evidence>
<dbReference type="AlphaFoldDB" id="A0A8X6QQ76"/>
<evidence type="ECO:0000313" key="3">
    <source>
        <dbReference type="Proteomes" id="UP000887013"/>
    </source>
</evidence>
<feature type="region of interest" description="Disordered" evidence="1">
    <location>
        <begin position="1"/>
        <end position="84"/>
    </location>
</feature>
<dbReference type="Proteomes" id="UP000887013">
    <property type="component" value="Unassembled WGS sequence"/>
</dbReference>
<keyword evidence="3" id="KW-1185">Reference proteome</keyword>
<gene>
    <name evidence="2" type="primary">AVEN_106043_1</name>
    <name evidence="2" type="ORF">NPIL_695581</name>
</gene>
<organism evidence="2 3">
    <name type="scientific">Nephila pilipes</name>
    <name type="common">Giant wood spider</name>
    <name type="synonym">Nephila maculata</name>
    <dbReference type="NCBI Taxonomy" id="299642"/>
    <lineage>
        <taxon>Eukaryota</taxon>
        <taxon>Metazoa</taxon>
        <taxon>Ecdysozoa</taxon>
        <taxon>Arthropoda</taxon>
        <taxon>Chelicerata</taxon>
        <taxon>Arachnida</taxon>
        <taxon>Araneae</taxon>
        <taxon>Araneomorphae</taxon>
        <taxon>Entelegynae</taxon>
        <taxon>Araneoidea</taxon>
        <taxon>Nephilidae</taxon>
        <taxon>Nephila</taxon>
    </lineage>
</organism>
<comment type="caution">
    <text evidence="2">The sequence shown here is derived from an EMBL/GenBank/DDBJ whole genome shotgun (WGS) entry which is preliminary data.</text>
</comment>
<evidence type="ECO:0000256" key="1">
    <source>
        <dbReference type="SAM" id="MobiDB-lite"/>
    </source>
</evidence>
<name>A0A8X6QQ76_NEPPI</name>
<reference evidence="2" key="1">
    <citation type="submission" date="2020-08" db="EMBL/GenBank/DDBJ databases">
        <title>Multicomponent nature underlies the extraordinary mechanical properties of spider dragline silk.</title>
        <authorList>
            <person name="Kono N."/>
            <person name="Nakamura H."/>
            <person name="Mori M."/>
            <person name="Yoshida Y."/>
            <person name="Ohtoshi R."/>
            <person name="Malay A.D."/>
            <person name="Moran D.A.P."/>
            <person name="Tomita M."/>
            <person name="Numata K."/>
            <person name="Arakawa K."/>
        </authorList>
    </citation>
    <scope>NUCLEOTIDE SEQUENCE</scope>
</reference>
<dbReference type="EMBL" id="BMAW01034907">
    <property type="protein sequence ID" value="GFU37294.1"/>
    <property type="molecule type" value="Genomic_DNA"/>
</dbReference>
<sequence>MNYQRPHHWKKPLPLKNPGTPRLPRIGMMDRPFECALTNATPPSTSRKSSPSPNLKNESNIKKSDSNDSGIESSCSQCRPSSRGKALFQSATMLLACYIRRKRLRYVHKILNHLEQQK</sequence>
<feature type="compositionally biased region" description="Low complexity" evidence="1">
    <location>
        <begin position="41"/>
        <end position="53"/>
    </location>
</feature>